<dbReference type="Proteomes" id="UP000033725">
    <property type="component" value="Unassembled WGS sequence"/>
</dbReference>
<feature type="domain" description="N-acetyltransferase" evidence="3">
    <location>
        <begin position="2"/>
        <end position="151"/>
    </location>
</feature>
<dbReference type="SUPFAM" id="SSF55729">
    <property type="entry name" value="Acyl-CoA N-acyltransferases (Nat)"/>
    <property type="match status" value="1"/>
</dbReference>
<dbReference type="Gene3D" id="3.40.630.30">
    <property type="match status" value="1"/>
</dbReference>
<dbReference type="PANTHER" id="PTHR43877">
    <property type="entry name" value="AMINOALKYLPHOSPHONATE N-ACETYLTRANSFERASE-RELATED-RELATED"/>
    <property type="match status" value="1"/>
</dbReference>
<name>A0A0F0KHG1_9MICO</name>
<keyword evidence="1 4" id="KW-0808">Transferase</keyword>
<dbReference type="InterPro" id="IPR050832">
    <property type="entry name" value="Bact_Acetyltransf"/>
</dbReference>
<dbReference type="PROSITE" id="PS51186">
    <property type="entry name" value="GNAT"/>
    <property type="match status" value="1"/>
</dbReference>
<dbReference type="PATRIC" id="fig|82380.10.peg.3548"/>
<gene>
    <name evidence="4" type="primary">mshD_8</name>
    <name evidence="4" type="ORF">RN51_03547</name>
</gene>
<evidence type="ECO:0000256" key="2">
    <source>
        <dbReference type="ARBA" id="ARBA00023315"/>
    </source>
</evidence>
<evidence type="ECO:0000313" key="5">
    <source>
        <dbReference type="Proteomes" id="UP000033725"/>
    </source>
</evidence>
<accession>A0A0F0KHG1</accession>
<comment type="caution">
    <text evidence="4">The sequence shown here is derived from an EMBL/GenBank/DDBJ whole genome shotgun (WGS) entry which is preliminary data.</text>
</comment>
<dbReference type="RefSeq" id="WP_052674770.1">
    <property type="nucleotide sequence ID" value="NZ_JYIV01000030.1"/>
</dbReference>
<evidence type="ECO:0000259" key="3">
    <source>
        <dbReference type="PROSITE" id="PS51186"/>
    </source>
</evidence>
<dbReference type="GO" id="GO:0035447">
    <property type="term" value="F:mycothiol synthase activity"/>
    <property type="evidence" value="ECO:0007669"/>
    <property type="project" value="UniProtKB-EC"/>
</dbReference>
<dbReference type="AlphaFoldDB" id="A0A0F0KHG1"/>
<evidence type="ECO:0000313" key="4">
    <source>
        <dbReference type="EMBL" id="KJL18706.1"/>
    </source>
</evidence>
<evidence type="ECO:0000256" key="1">
    <source>
        <dbReference type="ARBA" id="ARBA00022679"/>
    </source>
</evidence>
<dbReference type="InterPro" id="IPR016181">
    <property type="entry name" value="Acyl_CoA_acyltransferase"/>
</dbReference>
<dbReference type="EMBL" id="JYIV01000030">
    <property type="protein sequence ID" value="KJL18706.1"/>
    <property type="molecule type" value="Genomic_DNA"/>
</dbReference>
<reference evidence="4 5" key="1">
    <citation type="submission" date="2015-02" db="EMBL/GenBank/DDBJ databases">
        <title>Draft genome sequences of ten Microbacterium spp. with emphasis on heavy metal contaminated environments.</title>
        <authorList>
            <person name="Corretto E."/>
        </authorList>
    </citation>
    <scope>NUCLEOTIDE SEQUENCE [LARGE SCALE GENOMIC DNA]</scope>
    <source>
        <strain evidence="4 5">BEL163</strain>
    </source>
</reference>
<sequence>MTDIIAGTAEDIARCVDLWVQALRHRDGELDADAVASRMRTLFDGPLIRFALAGEPLAGFALTAPKSGDETAAVLERIAVIPASSGKGIGRALLKDAMLASKDAGYSTVELAVRRGNPAIRLYEQQGFRPMSGPVPHPLGGEPMITFSVGL</sequence>
<dbReference type="Pfam" id="PF00583">
    <property type="entry name" value="Acetyltransf_1"/>
    <property type="match status" value="1"/>
</dbReference>
<organism evidence="4 5">
    <name type="scientific">Microbacterium oxydans</name>
    <dbReference type="NCBI Taxonomy" id="82380"/>
    <lineage>
        <taxon>Bacteria</taxon>
        <taxon>Bacillati</taxon>
        <taxon>Actinomycetota</taxon>
        <taxon>Actinomycetes</taxon>
        <taxon>Micrococcales</taxon>
        <taxon>Microbacteriaceae</taxon>
        <taxon>Microbacterium</taxon>
    </lineage>
</organism>
<dbReference type="CDD" id="cd04301">
    <property type="entry name" value="NAT_SF"/>
    <property type="match status" value="1"/>
</dbReference>
<proteinExistence type="predicted"/>
<protein>
    <submittedName>
        <fullName evidence="4">Mycothiol acetyltransferase</fullName>
        <ecNumber evidence="4">2.3.1.189</ecNumber>
    </submittedName>
</protein>
<dbReference type="EC" id="2.3.1.189" evidence="4"/>
<dbReference type="InterPro" id="IPR000182">
    <property type="entry name" value="GNAT_dom"/>
</dbReference>
<keyword evidence="2 4" id="KW-0012">Acyltransferase</keyword>
<dbReference type="OrthoDB" id="4947711at2"/>